<sequence length="301" mass="31903">MPELEANSAGALLGRIIAILFPIVAIVTVGFFYGRRHNPEMSVANRLNIDIFVPALILGAMASKSFEPTRYAGLASGAALLLLTCGLIAWPVARRLGLAWRTFVPPMMFNNSANIGIPLAVLAWGEEALAAGVILYSVSNVLHFSLGVRMLDPRASLRTLWRNPTLLAAFGGLAIALLGIPVWPPVVHALQLLGNVAIPLLLFALGVRMQDVRFDALGASLLGAGARPLLGMGLGWLLGNLLGLGPRDSAMLILFGALPPAVMNFLFAERYGQEPERVAAIVLTGNLAALLVLPLALGWVL</sequence>
<dbReference type="PANTHER" id="PTHR36838">
    <property type="entry name" value="AUXIN EFFLUX CARRIER FAMILY PROTEIN"/>
    <property type="match status" value="1"/>
</dbReference>
<dbReference type="HOGENOM" id="CLU_056175_4_1_6"/>
<feature type="transmembrane region" description="Helical" evidence="8">
    <location>
        <begin position="189"/>
        <end position="207"/>
    </location>
</feature>
<feature type="transmembrane region" description="Helical" evidence="8">
    <location>
        <begin position="163"/>
        <end position="183"/>
    </location>
</feature>
<keyword evidence="5 8" id="KW-0812">Transmembrane</keyword>
<evidence type="ECO:0000256" key="4">
    <source>
        <dbReference type="ARBA" id="ARBA00022475"/>
    </source>
</evidence>
<dbReference type="GO" id="GO:0005886">
    <property type="term" value="C:plasma membrane"/>
    <property type="evidence" value="ECO:0007669"/>
    <property type="project" value="UniProtKB-SubCell"/>
</dbReference>
<dbReference type="InterPro" id="IPR004776">
    <property type="entry name" value="Mem_transp_PIN-like"/>
</dbReference>
<evidence type="ECO:0000256" key="8">
    <source>
        <dbReference type="SAM" id="Phobius"/>
    </source>
</evidence>
<comment type="subcellular location">
    <subcellularLocation>
        <location evidence="1">Cell membrane</location>
        <topology evidence="1">Multi-pass membrane protein</topology>
    </subcellularLocation>
</comment>
<organism evidence="9 10">
    <name type="scientific">Pseudohaliea rubra DSM 19751</name>
    <dbReference type="NCBI Taxonomy" id="1265313"/>
    <lineage>
        <taxon>Bacteria</taxon>
        <taxon>Pseudomonadati</taxon>
        <taxon>Pseudomonadota</taxon>
        <taxon>Gammaproteobacteria</taxon>
        <taxon>Cellvibrionales</taxon>
        <taxon>Halieaceae</taxon>
        <taxon>Pseudohaliea</taxon>
    </lineage>
</organism>
<dbReference type="Pfam" id="PF03547">
    <property type="entry name" value="Mem_trans"/>
    <property type="match status" value="1"/>
</dbReference>
<dbReference type="RefSeq" id="WP_201771572.1">
    <property type="nucleotide sequence ID" value="NZ_KN234764.1"/>
</dbReference>
<dbReference type="EMBL" id="AUVB01000023">
    <property type="protein sequence ID" value="KGE04646.1"/>
    <property type="molecule type" value="Genomic_DNA"/>
</dbReference>
<evidence type="ECO:0000256" key="1">
    <source>
        <dbReference type="ARBA" id="ARBA00004651"/>
    </source>
</evidence>
<evidence type="ECO:0000256" key="3">
    <source>
        <dbReference type="ARBA" id="ARBA00022448"/>
    </source>
</evidence>
<evidence type="ECO:0000313" key="10">
    <source>
        <dbReference type="Proteomes" id="UP000029640"/>
    </source>
</evidence>
<dbReference type="PATRIC" id="fig|1265313.6.peg.800"/>
<dbReference type="AlphaFoldDB" id="A0A095XY31"/>
<feature type="transmembrane region" description="Helical" evidence="8">
    <location>
        <begin position="12"/>
        <end position="35"/>
    </location>
</feature>
<keyword evidence="10" id="KW-1185">Reference proteome</keyword>
<evidence type="ECO:0000256" key="5">
    <source>
        <dbReference type="ARBA" id="ARBA00022692"/>
    </source>
</evidence>
<accession>A0A095XY31</accession>
<dbReference type="STRING" id="1265313.HRUBRA_00805"/>
<keyword evidence="6 8" id="KW-1133">Transmembrane helix</keyword>
<dbReference type="Gene3D" id="1.20.1530.20">
    <property type="match status" value="1"/>
</dbReference>
<keyword evidence="3" id="KW-0813">Transport</keyword>
<keyword evidence="4" id="KW-1003">Cell membrane</keyword>
<dbReference type="eggNOG" id="COG0679">
    <property type="taxonomic scope" value="Bacteria"/>
</dbReference>
<feature type="transmembrane region" description="Helical" evidence="8">
    <location>
        <begin position="219"/>
        <end position="238"/>
    </location>
</feature>
<evidence type="ECO:0000256" key="2">
    <source>
        <dbReference type="ARBA" id="ARBA00010145"/>
    </source>
</evidence>
<comment type="caution">
    <text evidence="9">The sequence shown here is derived from an EMBL/GenBank/DDBJ whole genome shotgun (WGS) entry which is preliminary data.</text>
</comment>
<protein>
    <submittedName>
        <fullName evidence="9">Putative membrane protein</fullName>
    </submittedName>
</protein>
<reference evidence="9 10" key="1">
    <citation type="journal article" date="2014" name="Genome Announc.">
        <title>Genome Sequence of Gammaproteobacterial Pseudohaliea rubra Type Strain DSM 19751, Isolated from Coastal Seawater of the Mediterranean Sea.</title>
        <authorList>
            <person name="Spring S."/>
            <person name="Fiebig A."/>
            <person name="Riedel T."/>
            <person name="Goker M."/>
            <person name="Klenk H.P."/>
        </authorList>
    </citation>
    <scope>NUCLEOTIDE SEQUENCE [LARGE SCALE GENOMIC DNA]</scope>
    <source>
        <strain evidence="9 10">DSM 19751</strain>
    </source>
</reference>
<dbReference type="Proteomes" id="UP000029640">
    <property type="component" value="Unassembled WGS sequence"/>
</dbReference>
<dbReference type="PANTHER" id="PTHR36838:SF1">
    <property type="entry name" value="SLR1864 PROTEIN"/>
    <property type="match status" value="1"/>
</dbReference>
<keyword evidence="7 8" id="KW-0472">Membrane</keyword>
<dbReference type="InterPro" id="IPR038770">
    <property type="entry name" value="Na+/solute_symporter_sf"/>
</dbReference>
<dbReference type="GO" id="GO:0055085">
    <property type="term" value="P:transmembrane transport"/>
    <property type="evidence" value="ECO:0007669"/>
    <property type="project" value="InterPro"/>
</dbReference>
<gene>
    <name evidence="9" type="ORF">HRUBRA_00805</name>
</gene>
<proteinExistence type="inferred from homology"/>
<evidence type="ECO:0000256" key="6">
    <source>
        <dbReference type="ARBA" id="ARBA00022989"/>
    </source>
</evidence>
<evidence type="ECO:0000313" key="9">
    <source>
        <dbReference type="EMBL" id="KGE04646.1"/>
    </source>
</evidence>
<feature type="transmembrane region" description="Helical" evidence="8">
    <location>
        <begin position="72"/>
        <end position="92"/>
    </location>
</feature>
<feature type="transmembrane region" description="Helical" evidence="8">
    <location>
        <begin position="250"/>
        <end position="267"/>
    </location>
</feature>
<name>A0A095XY31_9GAMM</name>
<comment type="similarity">
    <text evidence="2">Belongs to the auxin efflux carrier (TC 2.A.69) family.</text>
</comment>
<feature type="transmembrane region" description="Helical" evidence="8">
    <location>
        <begin position="279"/>
        <end position="300"/>
    </location>
</feature>
<evidence type="ECO:0000256" key="7">
    <source>
        <dbReference type="ARBA" id="ARBA00023136"/>
    </source>
</evidence>